<feature type="transmembrane region" description="Helical" evidence="10">
    <location>
        <begin position="12"/>
        <end position="32"/>
    </location>
</feature>
<keyword evidence="13" id="KW-1185">Reference proteome</keyword>
<keyword evidence="2" id="KW-0813">Transport</keyword>
<dbReference type="RefSeq" id="WP_025165531.1">
    <property type="nucleotide sequence ID" value="NZ_AWSQ01000002.1"/>
</dbReference>
<accession>A0A0A1YMF9</accession>
<keyword evidence="7 10" id="KW-1133">Transmembrane helix</keyword>
<comment type="caution">
    <text evidence="12">The sequence shown here is derived from an EMBL/GenBank/DDBJ whole genome shotgun (WGS) entry which is preliminary data.</text>
</comment>
<dbReference type="InterPro" id="IPR024961">
    <property type="entry name" value="T2SS_GspC_N"/>
</dbReference>
<evidence type="ECO:0000256" key="3">
    <source>
        <dbReference type="ARBA" id="ARBA00022475"/>
    </source>
</evidence>
<name>A0A0A1YMF9_9PSED</name>
<feature type="compositionally biased region" description="Low complexity" evidence="9">
    <location>
        <begin position="199"/>
        <end position="214"/>
    </location>
</feature>
<proteinExistence type="predicted"/>
<evidence type="ECO:0000256" key="10">
    <source>
        <dbReference type="SAM" id="Phobius"/>
    </source>
</evidence>
<evidence type="ECO:0000313" key="12">
    <source>
        <dbReference type="EMBL" id="KFX70271.1"/>
    </source>
</evidence>
<dbReference type="GO" id="GO:0015031">
    <property type="term" value="P:protein transport"/>
    <property type="evidence" value="ECO:0007669"/>
    <property type="project" value="UniProtKB-KW"/>
</dbReference>
<comment type="subcellular location">
    <subcellularLocation>
        <location evidence="1">Cell inner membrane</location>
    </subcellularLocation>
</comment>
<reference evidence="12 13" key="1">
    <citation type="journal article" date="2014" name="Genome Announc.">
        <title>Draft Genome Sequence of Petroleum Oil-Degrading Marine Bacterium Pseudomonas taeanensis Strain MS-3, Isolated from a Crude Oil-Contaminated Seashore.</title>
        <authorList>
            <person name="Lee S.Y."/>
            <person name="Kim S.H."/>
            <person name="Lee D.G."/>
            <person name="Shin S."/>
            <person name="Yun S.H."/>
            <person name="Choi C.W."/>
            <person name="Chung Y.H."/>
            <person name="Choi J.S."/>
            <person name="Kahng H.Y."/>
            <person name="Kim S.I."/>
        </authorList>
    </citation>
    <scope>NUCLEOTIDE SEQUENCE [LARGE SCALE GENOMIC DNA]</scope>
    <source>
        <strain evidence="12 13">MS-3</strain>
    </source>
</reference>
<keyword evidence="4" id="KW-0997">Cell inner membrane</keyword>
<feature type="region of interest" description="Disordered" evidence="9">
    <location>
        <begin position="148"/>
        <end position="175"/>
    </location>
</feature>
<evidence type="ECO:0000256" key="8">
    <source>
        <dbReference type="ARBA" id="ARBA00023136"/>
    </source>
</evidence>
<evidence type="ECO:0000256" key="6">
    <source>
        <dbReference type="ARBA" id="ARBA00022927"/>
    </source>
</evidence>
<feature type="compositionally biased region" description="Low complexity" evidence="9">
    <location>
        <begin position="150"/>
        <end position="162"/>
    </location>
</feature>
<dbReference type="GO" id="GO:0005886">
    <property type="term" value="C:plasma membrane"/>
    <property type="evidence" value="ECO:0007669"/>
    <property type="project" value="UniProtKB-SubCell"/>
</dbReference>
<feature type="domain" description="Type II secretion system protein GspC N-terminal" evidence="11">
    <location>
        <begin position="66"/>
        <end position="147"/>
    </location>
</feature>
<dbReference type="EMBL" id="AWSQ01000002">
    <property type="protein sequence ID" value="KFX70271.1"/>
    <property type="molecule type" value="Genomic_DNA"/>
</dbReference>
<evidence type="ECO:0000256" key="9">
    <source>
        <dbReference type="SAM" id="MobiDB-lite"/>
    </source>
</evidence>
<dbReference type="eggNOG" id="COG3031">
    <property type="taxonomic scope" value="Bacteria"/>
</dbReference>
<organism evidence="12 13">
    <name type="scientific">Pseudomonas taeanensis MS-3</name>
    <dbReference type="NCBI Taxonomy" id="1395571"/>
    <lineage>
        <taxon>Bacteria</taxon>
        <taxon>Pseudomonadati</taxon>
        <taxon>Pseudomonadota</taxon>
        <taxon>Gammaproteobacteria</taxon>
        <taxon>Pseudomonadales</taxon>
        <taxon>Pseudomonadaceae</taxon>
        <taxon>Pseudomonas</taxon>
    </lineage>
</organism>
<dbReference type="STRING" id="1395571.TMS3_0112360"/>
<dbReference type="Proteomes" id="UP000030063">
    <property type="component" value="Unassembled WGS sequence"/>
</dbReference>
<evidence type="ECO:0000259" key="11">
    <source>
        <dbReference type="Pfam" id="PF11356"/>
    </source>
</evidence>
<keyword evidence="8 10" id="KW-0472">Membrane</keyword>
<dbReference type="Gene3D" id="2.30.30.830">
    <property type="match status" value="1"/>
</dbReference>
<feature type="region of interest" description="Disordered" evidence="9">
    <location>
        <begin position="190"/>
        <end position="214"/>
    </location>
</feature>
<evidence type="ECO:0000256" key="1">
    <source>
        <dbReference type="ARBA" id="ARBA00004533"/>
    </source>
</evidence>
<keyword evidence="3" id="KW-1003">Cell membrane</keyword>
<evidence type="ECO:0000256" key="5">
    <source>
        <dbReference type="ARBA" id="ARBA00022692"/>
    </source>
</evidence>
<evidence type="ECO:0000256" key="2">
    <source>
        <dbReference type="ARBA" id="ARBA00022448"/>
    </source>
</evidence>
<dbReference type="AlphaFoldDB" id="A0A0A1YMF9"/>
<sequence length="214" mass="23366">MPFSATRHWVQQHATTLVGVAVTLAMSVSLAWQTVDWLRLMRTPGAVDSLNTSNTPAPTPDQRLDQLFGASGTDSKAPPPATNLRLTLLGSFVHPDPKRSTAIIRLESSPAQLHAIDSEVASGVRLHAVYADRVELMRKGRLETLAFPHSQSADDSASYSSSTRTPDTLNQLDDLEVDNLTQLRERMDALRQQMEAAGTLPPDTEPTEQPTESD</sequence>
<keyword evidence="5 10" id="KW-0812">Transmembrane</keyword>
<gene>
    <name evidence="12" type="ORF">TMS3_0112360</name>
</gene>
<dbReference type="Pfam" id="PF11356">
    <property type="entry name" value="T2SSC"/>
    <property type="match status" value="1"/>
</dbReference>
<protein>
    <recommendedName>
        <fullName evidence="11">Type II secretion system protein GspC N-terminal domain-containing protein</fullName>
    </recommendedName>
</protein>
<evidence type="ECO:0000313" key="13">
    <source>
        <dbReference type="Proteomes" id="UP000030063"/>
    </source>
</evidence>
<keyword evidence="6" id="KW-0653">Protein transport</keyword>
<evidence type="ECO:0000256" key="4">
    <source>
        <dbReference type="ARBA" id="ARBA00022519"/>
    </source>
</evidence>
<evidence type="ECO:0000256" key="7">
    <source>
        <dbReference type="ARBA" id="ARBA00022989"/>
    </source>
</evidence>